<sequence>MVILAICGITPAEMMIRMYGGRQSKEVGDYKTNENYLEDIGWKHQSLENIISTKLDNKVSVFRNKSYLYVINKFAKGFAVLVSISAPAPDNLSEDQIYDRKDSFLPELSGVV</sequence>
<dbReference type="EMBL" id="JAGQLN010000004">
    <property type="protein sequence ID" value="MCA9376533.1"/>
    <property type="molecule type" value="Genomic_DNA"/>
</dbReference>
<gene>
    <name evidence="1" type="ORF">KC685_01265</name>
</gene>
<reference evidence="1" key="1">
    <citation type="submission" date="2020-04" db="EMBL/GenBank/DDBJ databases">
        <authorList>
            <person name="Zhang T."/>
        </authorList>
    </citation>
    <scope>NUCLEOTIDE SEQUENCE</scope>
    <source>
        <strain evidence="1">HKST-UBA17</strain>
    </source>
</reference>
<proteinExistence type="predicted"/>
<protein>
    <submittedName>
        <fullName evidence="1">Uncharacterized protein</fullName>
    </submittedName>
</protein>
<evidence type="ECO:0000313" key="1">
    <source>
        <dbReference type="EMBL" id="MCA9376533.1"/>
    </source>
</evidence>
<evidence type="ECO:0000313" key="2">
    <source>
        <dbReference type="Proteomes" id="UP000741282"/>
    </source>
</evidence>
<comment type="caution">
    <text evidence="1">The sequence shown here is derived from an EMBL/GenBank/DDBJ whole genome shotgun (WGS) entry which is preliminary data.</text>
</comment>
<dbReference type="AlphaFoldDB" id="A0A955KWY8"/>
<accession>A0A955KWY8</accession>
<name>A0A955KWY8_9BACT</name>
<organism evidence="1 2">
    <name type="scientific">Candidatus Dojkabacteria bacterium</name>
    <dbReference type="NCBI Taxonomy" id="2099670"/>
    <lineage>
        <taxon>Bacteria</taxon>
        <taxon>Candidatus Dojkabacteria</taxon>
    </lineage>
</organism>
<dbReference type="Proteomes" id="UP000741282">
    <property type="component" value="Unassembled WGS sequence"/>
</dbReference>
<reference evidence="1" key="2">
    <citation type="journal article" date="2021" name="Microbiome">
        <title>Successional dynamics and alternative stable states in a saline activated sludge microbial community over 9 years.</title>
        <authorList>
            <person name="Wang Y."/>
            <person name="Ye J."/>
            <person name="Ju F."/>
            <person name="Liu L."/>
            <person name="Boyd J.A."/>
            <person name="Deng Y."/>
            <person name="Parks D.H."/>
            <person name="Jiang X."/>
            <person name="Yin X."/>
            <person name="Woodcroft B.J."/>
            <person name="Tyson G.W."/>
            <person name="Hugenholtz P."/>
            <person name="Polz M.F."/>
            <person name="Zhang T."/>
        </authorList>
    </citation>
    <scope>NUCLEOTIDE SEQUENCE</scope>
    <source>
        <strain evidence="1">HKST-UBA17</strain>
    </source>
</reference>